<evidence type="ECO:0000313" key="2">
    <source>
        <dbReference type="Proteomes" id="UP000015102"/>
    </source>
</evidence>
<keyword evidence="2" id="KW-1185">Reference proteome</keyword>
<dbReference type="GO" id="GO:0007219">
    <property type="term" value="P:Notch signaling pathway"/>
    <property type="evidence" value="ECO:0007669"/>
    <property type="project" value="InterPro"/>
</dbReference>
<dbReference type="PANTHER" id="PTHR12254">
    <property type="entry name" value="ENHANCER OF SPLIT MALPHA PROTEIN"/>
    <property type="match status" value="1"/>
</dbReference>
<dbReference type="GO" id="GO:0007423">
    <property type="term" value="P:sensory organ development"/>
    <property type="evidence" value="ECO:0007669"/>
    <property type="project" value="InterPro"/>
</dbReference>
<sequence>NNTKRSKVSASRRIKNYLKPVLGKMFKSKEPKRNSYVEVTKAMTGWMNMNMANEDIENRIIEEVQSLPDDAAIFIINEDGDQTLQYINKDKFTVPVHFAQTESGTLFWTSPMKTINAFKIEWTFLDRWAQA</sequence>
<dbReference type="Pfam" id="PF15952">
    <property type="entry name" value="ESM4"/>
    <property type="match status" value="1"/>
</dbReference>
<dbReference type="EnsemblMetazoa" id="MESCA012753-RA">
    <property type="protein sequence ID" value="MESCA012753-PA"/>
    <property type="gene ID" value="MESCA012753"/>
</dbReference>
<dbReference type="AlphaFoldDB" id="T1H7L6"/>
<evidence type="ECO:0000313" key="1">
    <source>
        <dbReference type="EnsemblMetazoa" id="MESCA012753-PA"/>
    </source>
</evidence>
<dbReference type="Proteomes" id="UP000015102">
    <property type="component" value="Unassembled WGS sequence"/>
</dbReference>
<organism evidence="1 2">
    <name type="scientific">Megaselia scalaris</name>
    <name type="common">Humpbacked fly</name>
    <name type="synonym">Phora scalaris</name>
    <dbReference type="NCBI Taxonomy" id="36166"/>
    <lineage>
        <taxon>Eukaryota</taxon>
        <taxon>Metazoa</taxon>
        <taxon>Ecdysozoa</taxon>
        <taxon>Arthropoda</taxon>
        <taxon>Hexapoda</taxon>
        <taxon>Insecta</taxon>
        <taxon>Pterygota</taxon>
        <taxon>Neoptera</taxon>
        <taxon>Endopterygota</taxon>
        <taxon>Diptera</taxon>
        <taxon>Brachycera</taxon>
        <taxon>Muscomorpha</taxon>
        <taxon>Platypezoidea</taxon>
        <taxon>Phoridae</taxon>
        <taxon>Megaseliini</taxon>
        <taxon>Megaselia</taxon>
    </lineage>
</organism>
<dbReference type="OMA" id="YDIEWNF"/>
<accession>T1H7L6</accession>
<protein>
    <submittedName>
        <fullName evidence="1">Uncharacterized protein</fullName>
    </submittedName>
</protein>
<proteinExistence type="predicted"/>
<name>T1H7L6_MEGSC</name>
<reference evidence="2" key="1">
    <citation type="submission" date="2013-02" db="EMBL/GenBank/DDBJ databases">
        <authorList>
            <person name="Hughes D."/>
        </authorList>
    </citation>
    <scope>NUCLEOTIDE SEQUENCE</scope>
    <source>
        <strain>Durham</strain>
        <strain evidence="2">NC isolate 2 -- Noor lab</strain>
    </source>
</reference>
<dbReference type="PANTHER" id="PTHR12254:SF0">
    <property type="entry name" value="BARBU-RELATED"/>
    <property type="match status" value="1"/>
</dbReference>
<dbReference type="HOGENOM" id="CLU_106880_0_0_1"/>
<dbReference type="InterPro" id="IPR029686">
    <property type="entry name" value="Malpha/m4/m2"/>
</dbReference>
<reference evidence="1" key="2">
    <citation type="submission" date="2015-06" db="UniProtKB">
        <authorList>
            <consortium name="EnsemblMetazoa"/>
        </authorList>
    </citation>
    <scope>IDENTIFICATION</scope>
</reference>